<keyword evidence="1" id="KW-0732">Signal</keyword>
<accession>A0A1Y1XAY0</accession>
<reference evidence="2 3" key="1">
    <citation type="submission" date="2016-08" db="EMBL/GenBank/DDBJ databases">
        <title>A Parts List for Fungal Cellulosomes Revealed by Comparative Genomics.</title>
        <authorList>
            <consortium name="DOE Joint Genome Institute"/>
            <person name="Haitjema C.H."/>
            <person name="Gilmore S.P."/>
            <person name="Henske J.K."/>
            <person name="Solomon K.V."/>
            <person name="De Groot R."/>
            <person name="Kuo A."/>
            <person name="Mondo S.J."/>
            <person name="Salamov A.A."/>
            <person name="Labutti K."/>
            <person name="Zhao Z."/>
            <person name="Chiniquy J."/>
            <person name="Barry K."/>
            <person name="Brewer H.M."/>
            <person name="Purvine S.O."/>
            <person name="Wright A.T."/>
            <person name="Boxma B."/>
            <person name="Van Alen T."/>
            <person name="Hackstein J.H."/>
            <person name="Baker S.E."/>
            <person name="Grigoriev I.V."/>
            <person name="O'Malley M.A."/>
        </authorList>
    </citation>
    <scope>NUCLEOTIDE SEQUENCE [LARGE SCALE GENOMIC DNA]</scope>
    <source>
        <strain evidence="2 3">S4</strain>
    </source>
</reference>
<evidence type="ECO:0000313" key="2">
    <source>
        <dbReference type="EMBL" id="ORX82912.1"/>
    </source>
</evidence>
<name>A0A1Y1XAY0_9FUNG</name>
<dbReference type="STRING" id="1754192.A0A1Y1XAY0"/>
<dbReference type="EMBL" id="MCFG01000084">
    <property type="protein sequence ID" value="ORX82912.1"/>
    <property type="molecule type" value="Genomic_DNA"/>
</dbReference>
<feature type="signal peptide" evidence="1">
    <location>
        <begin position="1"/>
        <end position="21"/>
    </location>
</feature>
<organism evidence="2 3">
    <name type="scientific">Anaeromyces robustus</name>
    <dbReference type="NCBI Taxonomy" id="1754192"/>
    <lineage>
        <taxon>Eukaryota</taxon>
        <taxon>Fungi</taxon>
        <taxon>Fungi incertae sedis</taxon>
        <taxon>Chytridiomycota</taxon>
        <taxon>Chytridiomycota incertae sedis</taxon>
        <taxon>Neocallimastigomycetes</taxon>
        <taxon>Neocallimastigales</taxon>
        <taxon>Neocallimastigaceae</taxon>
        <taxon>Anaeromyces</taxon>
    </lineage>
</organism>
<protein>
    <recommendedName>
        <fullName evidence="4">Phosphoglycerate mutase-like protein</fullName>
    </recommendedName>
</protein>
<comment type="caution">
    <text evidence="2">The sequence shown here is derived from an EMBL/GenBank/DDBJ whole genome shotgun (WGS) entry which is preliminary data.</text>
</comment>
<dbReference type="AlphaFoldDB" id="A0A1Y1XAY0"/>
<evidence type="ECO:0008006" key="4">
    <source>
        <dbReference type="Google" id="ProtNLM"/>
    </source>
</evidence>
<keyword evidence="3" id="KW-1185">Reference proteome</keyword>
<sequence length="230" mass="26352">MASKILLFVALCLLYLNATEALLKDKVTIQGKVMLIRHAEKPPSGNDLSTMGWRRAQCIRDKFIANEGDFKDLTPKKIYAQKASKKDETIPDSRRQIETVAPLARQLDLTIDNRFTSFQLDELSEDIGKLSADQYPVLVSWNHDEIKNFLINFGMQYQIAPTYPSKRYDLVWIIEPDPSDSKKVKFSYFSQNCEGLGDYRFSSDANSQISRTWVMRSLIIATITLVLIIF</sequence>
<gene>
    <name evidence="2" type="ORF">BCR32DRAFT_292305</name>
</gene>
<feature type="chain" id="PRO_5012417766" description="Phosphoglycerate mutase-like protein" evidence="1">
    <location>
        <begin position="22"/>
        <end position="230"/>
    </location>
</feature>
<evidence type="ECO:0000313" key="3">
    <source>
        <dbReference type="Proteomes" id="UP000193944"/>
    </source>
</evidence>
<dbReference type="Proteomes" id="UP000193944">
    <property type="component" value="Unassembled WGS sequence"/>
</dbReference>
<proteinExistence type="predicted"/>
<dbReference type="OrthoDB" id="425925at2759"/>
<reference evidence="2 3" key="2">
    <citation type="submission" date="2016-08" db="EMBL/GenBank/DDBJ databases">
        <title>Pervasive Adenine N6-methylation of Active Genes in Fungi.</title>
        <authorList>
            <consortium name="DOE Joint Genome Institute"/>
            <person name="Mondo S.J."/>
            <person name="Dannebaum R.O."/>
            <person name="Kuo R.C."/>
            <person name="Labutti K."/>
            <person name="Haridas S."/>
            <person name="Kuo A."/>
            <person name="Salamov A."/>
            <person name="Ahrendt S.R."/>
            <person name="Lipzen A."/>
            <person name="Sullivan W."/>
            <person name="Andreopoulos W.B."/>
            <person name="Clum A."/>
            <person name="Lindquist E."/>
            <person name="Daum C."/>
            <person name="Ramamoorthy G.K."/>
            <person name="Gryganskyi A."/>
            <person name="Culley D."/>
            <person name="Magnuson J.K."/>
            <person name="James T.Y."/>
            <person name="O'Malley M.A."/>
            <person name="Stajich J.E."/>
            <person name="Spatafora J.W."/>
            <person name="Visel A."/>
            <person name="Grigoriev I.V."/>
        </authorList>
    </citation>
    <scope>NUCLEOTIDE SEQUENCE [LARGE SCALE GENOMIC DNA]</scope>
    <source>
        <strain evidence="2 3">S4</strain>
    </source>
</reference>
<evidence type="ECO:0000256" key="1">
    <source>
        <dbReference type="SAM" id="SignalP"/>
    </source>
</evidence>